<name>A0AAN9XLX2_PSOTE</name>
<dbReference type="PANTHER" id="PTHR31964">
    <property type="entry name" value="ADENINE NUCLEOTIDE ALPHA HYDROLASES-LIKE SUPERFAMILY PROTEIN"/>
    <property type="match status" value="1"/>
</dbReference>
<feature type="domain" description="UspA" evidence="1">
    <location>
        <begin position="9"/>
        <end position="166"/>
    </location>
</feature>
<accession>A0AAN9XLX2</accession>
<dbReference type="InterPro" id="IPR014729">
    <property type="entry name" value="Rossmann-like_a/b/a_fold"/>
</dbReference>
<dbReference type="CDD" id="cd23659">
    <property type="entry name" value="USP_At3g01520-like"/>
    <property type="match status" value="1"/>
</dbReference>
<evidence type="ECO:0000313" key="2">
    <source>
        <dbReference type="EMBL" id="KAK7397123.1"/>
    </source>
</evidence>
<dbReference type="Gene3D" id="3.40.50.620">
    <property type="entry name" value="HUPs"/>
    <property type="match status" value="1"/>
</dbReference>
<dbReference type="InterPro" id="IPR006016">
    <property type="entry name" value="UspA"/>
</dbReference>
<keyword evidence="3" id="KW-1185">Reference proteome</keyword>
<evidence type="ECO:0000313" key="3">
    <source>
        <dbReference type="Proteomes" id="UP001386955"/>
    </source>
</evidence>
<reference evidence="2 3" key="1">
    <citation type="submission" date="2024-01" db="EMBL/GenBank/DDBJ databases">
        <title>The genomes of 5 underutilized Papilionoideae crops provide insights into root nodulation and disease resistanc.</title>
        <authorList>
            <person name="Jiang F."/>
        </authorList>
    </citation>
    <scope>NUCLEOTIDE SEQUENCE [LARGE SCALE GENOMIC DNA]</scope>
    <source>
        <strain evidence="2">DUOXIRENSHENG_FW03</strain>
        <tissue evidence="2">Leaves</tissue>
    </source>
</reference>
<dbReference type="PANTHER" id="PTHR31964:SF125">
    <property type="entry name" value="OS05G0357525 PROTEIN"/>
    <property type="match status" value="1"/>
</dbReference>
<proteinExistence type="predicted"/>
<dbReference type="AlphaFoldDB" id="A0AAN9XLX2"/>
<dbReference type="SUPFAM" id="SSF52402">
    <property type="entry name" value="Adenine nucleotide alpha hydrolases-like"/>
    <property type="match status" value="1"/>
</dbReference>
<dbReference type="InterPro" id="IPR006015">
    <property type="entry name" value="Universal_stress_UspA"/>
</dbReference>
<gene>
    <name evidence="2" type="ORF">VNO78_18290</name>
</gene>
<dbReference type="Pfam" id="PF00582">
    <property type="entry name" value="Usp"/>
    <property type="match status" value="1"/>
</dbReference>
<dbReference type="PRINTS" id="PR01438">
    <property type="entry name" value="UNVRSLSTRESS"/>
</dbReference>
<comment type="caution">
    <text evidence="2">The sequence shown here is derived from an EMBL/GenBank/DDBJ whole genome shotgun (WGS) entry which is preliminary data.</text>
</comment>
<dbReference type="EMBL" id="JAYMYS010000004">
    <property type="protein sequence ID" value="KAK7397123.1"/>
    <property type="molecule type" value="Genomic_DNA"/>
</dbReference>
<sequence length="403" mass="45261">MSEEARNERRVLVAVDEGEESMYALSWTLSNVIVQNSSDTLILLYVKPPHAVYTPLDATGRIDDPETPGYLFSSDIRAAIEKYSQEVADCVLEKAKKLCKDLQNVKVETRVESGDPRDVICDMSQKLAAHLLVMGTHGYGLVKRAFIGSVSNYCSQNVKCPVLIVKKQKPSSLRIEKAVACRISIWVNLDLLYRFVASTKVSSDKTRVLFSRGVNHNVSANILQVAKFKVTNDLGKYLGGIDLLWEENQKPLQLIKKINDPIPTSHRFKVVAYYVNSNGNWKVAEMVNIIPSWLLQEELVYPCPKALLGQDVLVRGATPDGVFTIKYAYNILANSFRTNNLSWSQGFLHSRIDKGIMANIDDRRLRQSTTFGVAITTIWHARNELVFSGVQWDPNVVASKVRL</sequence>
<organism evidence="2 3">
    <name type="scientific">Psophocarpus tetragonolobus</name>
    <name type="common">Winged bean</name>
    <name type="synonym">Dolichos tetragonolobus</name>
    <dbReference type="NCBI Taxonomy" id="3891"/>
    <lineage>
        <taxon>Eukaryota</taxon>
        <taxon>Viridiplantae</taxon>
        <taxon>Streptophyta</taxon>
        <taxon>Embryophyta</taxon>
        <taxon>Tracheophyta</taxon>
        <taxon>Spermatophyta</taxon>
        <taxon>Magnoliopsida</taxon>
        <taxon>eudicotyledons</taxon>
        <taxon>Gunneridae</taxon>
        <taxon>Pentapetalae</taxon>
        <taxon>rosids</taxon>
        <taxon>fabids</taxon>
        <taxon>Fabales</taxon>
        <taxon>Fabaceae</taxon>
        <taxon>Papilionoideae</taxon>
        <taxon>50 kb inversion clade</taxon>
        <taxon>NPAAA clade</taxon>
        <taxon>indigoferoid/millettioid clade</taxon>
        <taxon>Phaseoleae</taxon>
        <taxon>Psophocarpus</taxon>
    </lineage>
</organism>
<dbReference type="Proteomes" id="UP001386955">
    <property type="component" value="Unassembled WGS sequence"/>
</dbReference>
<evidence type="ECO:0000259" key="1">
    <source>
        <dbReference type="Pfam" id="PF00582"/>
    </source>
</evidence>
<protein>
    <recommendedName>
        <fullName evidence="1">UspA domain-containing protein</fullName>
    </recommendedName>
</protein>